<proteinExistence type="predicted"/>
<organism evidence="1 2">
    <name type="scientific">Moraxella canis</name>
    <dbReference type="NCBI Taxonomy" id="90239"/>
    <lineage>
        <taxon>Bacteria</taxon>
        <taxon>Pseudomonadati</taxon>
        <taxon>Pseudomonadota</taxon>
        <taxon>Gammaproteobacteria</taxon>
        <taxon>Moraxellales</taxon>
        <taxon>Moraxellaceae</taxon>
        <taxon>Moraxella</taxon>
    </lineage>
</organism>
<protein>
    <submittedName>
        <fullName evidence="1">Uncharacterized protein</fullName>
    </submittedName>
</protein>
<evidence type="ECO:0000313" key="1">
    <source>
        <dbReference type="EMBL" id="OOR82902.1"/>
    </source>
</evidence>
<sequence length="76" mass="8860">MKQDKLISALSNIEGAKIIMEDLNNIFGILRETDPQEIERIRSLTFVMWKELETACQYLNDGYKVLDDEYSKGAFR</sequence>
<accession>A0A1S9ZH87</accession>
<dbReference type="EMBL" id="MUXT01000009">
    <property type="protein sequence ID" value="OOR82902.1"/>
    <property type="molecule type" value="Genomic_DNA"/>
</dbReference>
<dbReference type="Proteomes" id="UP000190322">
    <property type="component" value="Unassembled WGS sequence"/>
</dbReference>
<evidence type="ECO:0000313" key="2">
    <source>
        <dbReference type="Proteomes" id="UP000190322"/>
    </source>
</evidence>
<gene>
    <name evidence="1" type="ORF">B0180_08480</name>
</gene>
<dbReference type="RefSeq" id="WP_078256538.1">
    <property type="nucleotide sequence ID" value="NZ_MUXT01000009.1"/>
</dbReference>
<name>A0A1S9ZH87_9GAMM</name>
<comment type="caution">
    <text evidence="1">The sequence shown here is derived from an EMBL/GenBank/DDBJ whole genome shotgun (WGS) entry which is preliminary data.</text>
</comment>
<reference evidence="1 2" key="1">
    <citation type="submission" date="2017-02" db="EMBL/GenBank/DDBJ databases">
        <title>Draft genome sequence of Moraxella canis CCUG 8415A type strain.</title>
        <authorList>
            <person name="Engstrom-Jakobsson H."/>
            <person name="Salva-Serra F."/>
            <person name="Thorell K."/>
            <person name="Gonzales-Siles L."/>
            <person name="Karlsson R."/>
            <person name="Boulund F."/>
            <person name="Engstrand L."/>
            <person name="Moore E."/>
        </authorList>
    </citation>
    <scope>NUCLEOTIDE SEQUENCE [LARGE SCALE GENOMIC DNA]</scope>
    <source>
        <strain evidence="1 2">CCUG 8415A</strain>
    </source>
</reference>
<dbReference type="AlphaFoldDB" id="A0A1S9ZH87"/>